<evidence type="ECO:0000313" key="1">
    <source>
        <dbReference type="EMBL" id="AQS84021.1"/>
    </source>
</evidence>
<protein>
    <submittedName>
        <fullName evidence="1">Uncharacterized protein</fullName>
    </submittedName>
</protein>
<organism evidence="1 2">
    <name type="scientific">Acetobacter aceti</name>
    <dbReference type="NCBI Taxonomy" id="435"/>
    <lineage>
        <taxon>Bacteria</taxon>
        <taxon>Pseudomonadati</taxon>
        <taxon>Pseudomonadota</taxon>
        <taxon>Alphaproteobacteria</taxon>
        <taxon>Acetobacterales</taxon>
        <taxon>Acetobacteraceae</taxon>
        <taxon>Acetobacter</taxon>
        <taxon>Acetobacter subgen. Acetobacter</taxon>
    </lineage>
</organism>
<dbReference type="EMBL" id="CP014692">
    <property type="protein sequence ID" value="AQS84021.1"/>
    <property type="molecule type" value="Genomic_DNA"/>
</dbReference>
<keyword evidence="2" id="KW-1185">Reference proteome</keyword>
<sequence>MDIISETLTWLSASYPDLAATLAASVSFAIASCALTLRFWRPPHPGSHWVIVYTVVSAIAQARGWAANAYQPGKKAVMVPADAPRAEVAAKLGVHPDDTRPGKPPAA</sequence>
<proteinExistence type="predicted"/>
<dbReference type="RefSeq" id="WP_077812056.1">
    <property type="nucleotide sequence ID" value="NZ_CP014692.1"/>
</dbReference>
<dbReference type="Proteomes" id="UP000188937">
    <property type="component" value="Chromosome"/>
</dbReference>
<dbReference type="OrthoDB" id="7271061at2"/>
<dbReference type="AlphaFoldDB" id="A0A1U9KDZ3"/>
<gene>
    <name evidence="1" type="ORF">A0U92_03690</name>
</gene>
<accession>A0A1U9KDZ3</accession>
<dbReference type="KEGG" id="aace:A0U92_03690"/>
<evidence type="ECO:0000313" key="2">
    <source>
        <dbReference type="Proteomes" id="UP000188937"/>
    </source>
</evidence>
<dbReference type="STRING" id="435.A0U92_03690"/>
<reference evidence="1 2" key="1">
    <citation type="submission" date="2016-03" db="EMBL/GenBank/DDBJ databases">
        <title>Acetic acid bacteria sequencing.</title>
        <authorList>
            <person name="Brandt J."/>
            <person name="Jakob F."/>
            <person name="Vogel R.F."/>
        </authorList>
    </citation>
    <scope>NUCLEOTIDE SEQUENCE [LARGE SCALE GENOMIC DNA]</scope>
    <source>
        <strain evidence="1 2">TMW2.1153</strain>
    </source>
</reference>
<name>A0A1U9KDZ3_ACEAC</name>